<proteinExistence type="predicted"/>
<dbReference type="EMBL" id="JAXBLV010000203">
    <property type="protein sequence ID" value="MDY3561943.1"/>
    <property type="molecule type" value="Genomic_DNA"/>
</dbReference>
<evidence type="ECO:0000313" key="2">
    <source>
        <dbReference type="Proteomes" id="UP001272242"/>
    </source>
</evidence>
<keyword evidence="2" id="KW-1185">Reference proteome</keyword>
<reference evidence="2" key="1">
    <citation type="journal article" date="2023" name="Mar. Drugs">
        <title>Gemmata algarum, a Novel Planctomycete Isolated from an Algal Mat, Displays Antimicrobial Activity.</title>
        <authorList>
            <person name="Kumar G."/>
            <person name="Kallscheuer N."/>
            <person name="Kashif M."/>
            <person name="Ahamad S."/>
            <person name="Jagadeeshwari U."/>
            <person name="Pannikurungottu S."/>
            <person name="Haufschild T."/>
            <person name="Kabuu M."/>
            <person name="Sasikala C."/>
            <person name="Jogler C."/>
            <person name="Ramana C."/>
        </authorList>
    </citation>
    <scope>NUCLEOTIDE SEQUENCE [LARGE SCALE GENOMIC DNA]</scope>
    <source>
        <strain evidence="2">JC673</strain>
    </source>
</reference>
<dbReference type="RefSeq" id="WP_261190636.1">
    <property type="nucleotide sequence ID" value="NZ_JAXBLV010000203.1"/>
</dbReference>
<evidence type="ECO:0000313" key="1">
    <source>
        <dbReference type="EMBL" id="MDY3561943.1"/>
    </source>
</evidence>
<organism evidence="1 2">
    <name type="scientific">Gemmata algarum</name>
    <dbReference type="NCBI Taxonomy" id="2975278"/>
    <lineage>
        <taxon>Bacteria</taxon>
        <taxon>Pseudomonadati</taxon>
        <taxon>Planctomycetota</taxon>
        <taxon>Planctomycetia</taxon>
        <taxon>Gemmatales</taxon>
        <taxon>Gemmataceae</taxon>
        <taxon>Gemmata</taxon>
    </lineage>
</organism>
<protein>
    <submittedName>
        <fullName evidence="1">Uncharacterized protein</fullName>
    </submittedName>
</protein>
<dbReference type="Proteomes" id="UP001272242">
    <property type="component" value="Unassembled WGS sequence"/>
</dbReference>
<sequence length="63" mass="7312">MLGLNRSCPKCQGREFWVRRNPKLRALRIVCVHALRCRACHTRVWRVAPWWATQGATQAAPAR</sequence>
<accession>A0ABU5F6L0</accession>
<gene>
    <name evidence="1" type="ORF">R5W23_003373</name>
</gene>
<name>A0ABU5F6L0_9BACT</name>
<comment type="caution">
    <text evidence="1">The sequence shown here is derived from an EMBL/GenBank/DDBJ whole genome shotgun (WGS) entry which is preliminary data.</text>
</comment>